<evidence type="ECO:0000256" key="2">
    <source>
        <dbReference type="ARBA" id="ARBA00022777"/>
    </source>
</evidence>
<dbReference type="PIRSF" id="PIRSF028756">
    <property type="entry name" value="PPK2_prd"/>
    <property type="match status" value="1"/>
</dbReference>
<dbReference type="InterPro" id="IPR016898">
    <property type="entry name" value="Polyphosphate_phosphotransfera"/>
</dbReference>
<dbReference type="KEGG" id="cpat:CLPA_c05260"/>
<proteinExistence type="predicted"/>
<dbReference type="PANTHER" id="PTHR34383:SF3">
    <property type="entry name" value="POLYPHOSPHATE:AMP PHOSPHOTRANSFERASE"/>
    <property type="match status" value="1"/>
</dbReference>
<dbReference type="SUPFAM" id="SSF52540">
    <property type="entry name" value="P-loop containing nucleoside triphosphate hydrolases"/>
    <property type="match status" value="1"/>
</dbReference>
<dbReference type="Gene3D" id="3.40.50.300">
    <property type="entry name" value="P-loop containing nucleotide triphosphate hydrolases"/>
    <property type="match status" value="1"/>
</dbReference>
<organism evidence="4 7">
    <name type="scientific">Clostridium pasteurianum DSM 525 = ATCC 6013</name>
    <dbReference type="NCBI Taxonomy" id="1262449"/>
    <lineage>
        <taxon>Bacteria</taxon>
        <taxon>Bacillati</taxon>
        <taxon>Bacillota</taxon>
        <taxon>Clostridia</taxon>
        <taxon>Eubacteriales</taxon>
        <taxon>Clostridiaceae</taxon>
        <taxon>Clostridium</taxon>
    </lineage>
</organism>
<dbReference type="AlphaFoldDB" id="A0A0H3IYP2"/>
<dbReference type="eggNOG" id="COG2326">
    <property type="taxonomic scope" value="Bacteria"/>
</dbReference>
<keyword evidence="2" id="KW-0418">Kinase</keyword>
<keyword evidence="7" id="KW-1185">Reference proteome</keyword>
<evidence type="ECO:0000313" key="4">
    <source>
        <dbReference type="EMBL" id="AJA50614.1"/>
    </source>
</evidence>
<keyword evidence="1 5" id="KW-0808">Transferase</keyword>
<dbReference type="InterPro" id="IPR027417">
    <property type="entry name" value="P-loop_NTPase"/>
</dbReference>
<evidence type="ECO:0000313" key="6">
    <source>
        <dbReference type="Proteomes" id="UP000028042"/>
    </source>
</evidence>
<dbReference type="EMBL" id="CP009268">
    <property type="protein sequence ID" value="AJA50614.1"/>
    <property type="molecule type" value="Genomic_DNA"/>
</dbReference>
<reference evidence="5" key="2">
    <citation type="submission" date="2015-10" db="EMBL/GenBank/DDBJ databases">
        <title>Improved Draft Genome Sequence of Clostridium pasteurianum Strain ATCC 6013 (DSM 525) Using a Hybrid Next-Generation Sequencing Approach.</title>
        <authorList>
            <person name="Pyne M.E."/>
            <person name="Utturkar S.M."/>
            <person name="Brown S.D."/>
            <person name="Moo-Young M."/>
            <person name="Chung D.A."/>
            <person name="Chou P.C."/>
        </authorList>
    </citation>
    <scope>NUCLEOTIDE SEQUENCE</scope>
    <source>
        <strain evidence="5">ATCC 6013</strain>
    </source>
</reference>
<dbReference type="RefSeq" id="WP_004455215.1">
    <property type="nucleotide sequence ID" value="NZ_ANZB01000001.1"/>
</dbReference>
<dbReference type="EMBL" id="JPGY02000001">
    <property type="protein sequence ID" value="KRU13374.1"/>
    <property type="molecule type" value="Genomic_DNA"/>
</dbReference>
<dbReference type="Proteomes" id="UP000028042">
    <property type="component" value="Unassembled WGS sequence"/>
</dbReference>
<reference evidence="4 7" key="1">
    <citation type="journal article" date="2015" name="Genome Announc.">
        <title>Complete Genome Sequence of the Nitrogen-Fixing and Solvent-Producing Clostridium pasteurianum DSM 525.</title>
        <authorList>
            <person name="Poehlein A."/>
            <person name="Grosse-Honebrink A."/>
            <person name="Zhang Y."/>
            <person name="Minton N.P."/>
            <person name="Daniel R."/>
        </authorList>
    </citation>
    <scope>NUCLEOTIDE SEQUENCE [LARGE SCALE GENOMIC DNA]</scope>
    <source>
        <strain evidence="4">DSM 525</strain>
        <strain evidence="7">DSM 525 / ATCC 6013</strain>
    </source>
</reference>
<feature type="domain" description="Polyphosphate kinase-2-related" evidence="3">
    <location>
        <begin position="25"/>
        <end position="247"/>
    </location>
</feature>
<accession>A0A0H3IYP2</accession>
<evidence type="ECO:0000313" key="5">
    <source>
        <dbReference type="EMBL" id="KRU13374.1"/>
    </source>
</evidence>
<dbReference type="Proteomes" id="UP000030905">
    <property type="component" value="Chromosome"/>
</dbReference>
<dbReference type="PATRIC" id="fig|1262449.3.peg.422"/>
<dbReference type="PANTHER" id="PTHR34383">
    <property type="entry name" value="POLYPHOSPHATE:AMP PHOSPHOTRANSFERASE-RELATED"/>
    <property type="match status" value="1"/>
</dbReference>
<dbReference type="Pfam" id="PF03976">
    <property type="entry name" value="PPK2"/>
    <property type="match status" value="1"/>
</dbReference>
<gene>
    <name evidence="4" type="ORF">CLPA_c05260</name>
    <name evidence="5" type="ORF">CP6013_02622</name>
</gene>
<dbReference type="InterPro" id="IPR022300">
    <property type="entry name" value="PPK2-rel_1"/>
</dbReference>
<reference evidence="5 6" key="3">
    <citation type="journal article" name="Genome Announc.">
        <title>Improved Draft Genome Sequence of Clostridium pasteurianum Strain ATCC 6013 (DSM 525) Using a Hybrid Next-Generation Sequencing Approach.</title>
        <authorList>
            <person name="Pyne M.E."/>
            <person name="Utturkar S."/>
            <person name="Brown S.D."/>
            <person name="Moo-Young M."/>
            <person name="Chung D.A."/>
            <person name="Chou C.P."/>
        </authorList>
    </citation>
    <scope>NUCLEOTIDE SEQUENCE [LARGE SCALE GENOMIC DNA]</scope>
    <source>
        <strain evidence="5 6">ATCC 6013</strain>
    </source>
</reference>
<dbReference type="GeneID" id="93072755"/>
<dbReference type="InterPro" id="IPR022488">
    <property type="entry name" value="PPK2-related"/>
</dbReference>
<protein>
    <submittedName>
        <fullName evidence="5">Polyphosphate:nucleotide phosphotransferase, PPK2 family</fullName>
    </submittedName>
</protein>
<evidence type="ECO:0000256" key="1">
    <source>
        <dbReference type="ARBA" id="ARBA00022679"/>
    </source>
</evidence>
<evidence type="ECO:0000313" key="7">
    <source>
        <dbReference type="Proteomes" id="UP000030905"/>
    </source>
</evidence>
<sequence>MENFTIVKNNKISLKDFSPEDTENLSKDNINDEYLCLQEKFSEFQNILYASKKFSLLIILQGMDCSGKDGTAKKILSGINPNGFNVKSFKEPTQEELSHDYLWRVHKYCPSMGNITIFNRSYYEDVLITRVHRQINDTIAFKRFKEINKFEKYLINNNILVLKFFLHISKDFQREKIEERLKNPKKHWKFSLSDLKERNFWDKYQQCYEDIICNCSTKKAPWHIIPSNNRWFRDYIILKIIVNNLQSLKLEYPKTNDNIQALINELNNSR</sequence>
<dbReference type="GO" id="GO:0008976">
    <property type="term" value="F:polyphosphate kinase activity"/>
    <property type="evidence" value="ECO:0007669"/>
    <property type="project" value="InterPro"/>
</dbReference>
<dbReference type="KEGG" id="cpae:CPAST_c05260"/>
<evidence type="ECO:0000259" key="3">
    <source>
        <dbReference type="Pfam" id="PF03976"/>
    </source>
</evidence>
<name>A0A0H3IYP2_CLOPA</name>
<dbReference type="GO" id="GO:0006797">
    <property type="term" value="P:polyphosphate metabolic process"/>
    <property type="evidence" value="ECO:0007669"/>
    <property type="project" value="InterPro"/>
</dbReference>
<dbReference type="NCBIfam" id="TIGR03709">
    <property type="entry name" value="PPK2_rel_1"/>
    <property type="match status" value="1"/>
</dbReference>